<comment type="caution">
    <text evidence="1">The sequence shown here is derived from an EMBL/GenBank/DDBJ whole genome shotgun (WGS) entry which is preliminary data.</text>
</comment>
<proteinExistence type="predicted"/>
<reference evidence="1" key="1">
    <citation type="journal article" date="2015" name="Nature">
        <title>Complex archaea that bridge the gap between prokaryotes and eukaryotes.</title>
        <authorList>
            <person name="Spang A."/>
            <person name="Saw J.H."/>
            <person name="Jorgensen S.L."/>
            <person name="Zaremba-Niedzwiedzka K."/>
            <person name="Martijn J."/>
            <person name="Lind A.E."/>
            <person name="van Eijk R."/>
            <person name="Schleper C."/>
            <person name="Guy L."/>
            <person name="Ettema T.J."/>
        </authorList>
    </citation>
    <scope>NUCLEOTIDE SEQUENCE</scope>
</reference>
<organism evidence="1">
    <name type="scientific">marine sediment metagenome</name>
    <dbReference type="NCBI Taxonomy" id="412755"/>
    <lineage>
        <taxon>unclassified sequences</taxon>
        <taxon>metagenomes</taxon>
        <taxon>ecological metagenomes</taxon>
    </lineage>
</organism>
<evidence type="ECO:0000313" key="1">
    <source>
        <dbReference type="EMBL" id="KKK85551.1"/>
    </source>
</evidence>
<dbReference type="EMBL" id="LAZR01051255">
    <property type="protein sequence ID" value="KKK85551.1"/>
    <property type="molecule type" value="Genomic_DNA"/>
</dbReference>
<dbReference type="AlphaFoldDB" id="A0A0F9BMF4"/>
<accession>A0A0F9BMF4</accession>
<gene>
    <name evidence="1" type="ORF">LCGC14_2772150</name>
</gene>
<protein>
    <submittedName>
        <fullName evidence="1">Uncharacterized protein</fullName>
    </submittedName>
</protein>
<sequence>MQITVAVERKEDLELFRLFAVLQMILADDDGDYEMTVGKMFIRLETW</sequence>
<name>A0A0F9BMF4_9ZZZZ</name>